<evidence type="ECO:0000256" key="1">
    <source>
        <dbReference type="ARBA" id="ARBA00022723"/>
    </source>
</evidence>
<organism evidence="6">
    <name type="scientific">Oryza meridionalis</name>
    <dbReference type="NCBI Taxonomy" id="40149"/>
    <lineage>
        <taxon>Eukaryota</taxon>
        <taxon>Viridiplantae</taxon>
        <taxon>Streptophyta</taxon>
        <taxon>Embryophyta</taxon>
        <taxon>Tracheophyta</taxon>
        <taxon>Spermatophyta</taxon>
        <taxon>Magnoliopsida</taxon>
        <taxon>Liliopsida</taxon>
        <taxon>Poales</taxon>
        <taxon>Poaceae</taxon>
        <taxon>BOP clade</taxon>
        <taxon>Oryzoideae</taxon>
        <taxon>Oryzeae</taxon>
        <taxon>Oryzinae</taxon>
        <taxon>Oryza</taxon>
    </lineage>
</organism>
<keyword evidence="7" id="KW-1185">Reference proteome</keyword>
<reference evidence="6" key="1">
    <citation type="submission" date="2015-04" db="UniProtKB">
        <authorList>
            <consortium name="EnsemblPlants"/>
        </authorList>
    </citation>
    <scope>IDENTIFICATION</scope>
</reference>
<sequence>MWGRRELAGVGEPELAGVVEGSSPALWNRSSPAWGRRSSPAVLANVAREEEPTPRGDVERQMNMDASAVARALPSDFPPIQSSVDRRGFPHYRWVVGNRRYSNILMRPRCLPPLTREEAHELIREDVRRDIREGKIQLDRDFFRQLQDHMERQIRGTDSMYRNGGFGAVPASSKAMAELEEALASEARERECAVCFEDFEEGEKLVRLPCSHCFHGSCISDWLRVSHLCPLCRFPLSTEEQ</sequence>
<dbReference type="CDD" id="cd16454">
    <property type="entry name" value="RING-H2_PA-TM-RING"/>
    <property type="match status" value="1"/>
</dbReference>
<dbReference type="GO" id="GO:0008270">
    <property type="term" value="F:zinc ion binding"/>
    <property type="evidence" value="ECO:0007669"/>
    <property type="project" value="UniProtKB-KW"/>
</dbReference>
<dbReference type="SMART" id="SM00184">
    <property type="entry name" value="RING"/>
    <property type="match status" value="1"/>
</dbReference>
<dbReference type="Gramene" id="OMERI12G01410.1">
    <property type="protein sequence ID" value="OMERI12G01410.1"/>
    <property type="gene ID" value="OMERI12G01410"/>
</dbReference>
<evidence type="ECO:0000256" key="2">
    <source>
        <dbReference type="ARBA" id="ARBA00022771"/>
    </source>
</evidence>
<evidence type="ECO:0000313" key="7">
    <source>
        <dbReference type="Proteomes" id="UP000008021"/>
    </source>
</evidence>
<dbReference type="InterPro" id="IPR001841">
    <property type="entry name" value="Znf_RING"/>
</dbReference>
<evidence type="ECO:0000256" key="3">
    <source>
        <dbReference type="ARBA" id="ARBA00022833"/>
    </source>
</evidence>
<dbReference type="GO" id="GO:0061630">
    <property type="term" value="F:ubiquitin protein ligase activity"/>
    <property type="evidence" value="ECO:0007669"/>
    <property type="project" value="TreeGrafter"/>
</dbReference>
<evidence type="ECO:0000259" key="5">
    <source>
        <dbReference type="PROSITE" id="PS50089"/>
    </source>
</evidence>
<dbReference type="EnsemblPlants" id="OMERI12G01410.1">
    <property type="protein sequence ID" value="OMERI12G01410.1"/>
    <property type="gene ID" value="OMERI12G01410"/>
</dbReference>
<dbReference type="Proteomes" id="UP000008021">
    <property type="component" value="Chromosome 12"/>
</dbReference>
<dbReference type="PANTHER" id="PTHR45931:SF3">
    <property type="entry name" value="RING ZINC FINGER-CONTAINING PROTEIN"/>
    <property type="match status" value="1"/>
</dbReference>
<dbReference type="PROSITE" id="PS50089">
    <property type="entry name" value="ZF_RING_2"/>
    <property type="match status" value="1"/>
</dbReference>
<dbReference type="Pfam" id="PF13639">
    <property type="entry name" value="zf-RING_2"/>
    <property type="match status" value="1"/>
</dbReference>
<evidence type="ECO:0000256" key="4">
    <source>
        <dbReference type="PROSITE-ProRule" id="PRU00175"/>
    </source>
</evidence>
<keyword evidence="1" id="KW-0479">Metal-binding</keyword>
<dbReference type="SUPFAM" id="SSF57850">
    <property type="entry name" value="RING/U-box"/>
    <property type="match status" value="1"/>
</dbReference>
<name>A0A0E0F9G0_9ORYZ</name>
<dbReference type="PANTHER" id="PTHR45931">
    <property type="entry name" value="SI:CH211-59O9.10"/>
    <property type="match status" value="1"/>
</dbReference>
<dbReference type="GO" id="GO:0005634">
    <property type="term" value="C:nucleus"/>
    <property type="evidence" value="ECO:0007669"/>
    <property type="project" value="TreeGrafter"/>
</dbReference>
<dbReference type="STRING" id="40149.A0A0E0F9G0"/>
<dbReference type="GO" id="GO:0006511">
    <property type="term" value="P:ubiquitin-dependent protein catabolic process"/>
    <property type="evidence" value="ECO:0007669"/>
    <property type="project" value="TreeGrafter"/>
</dbReference>
<dbReference type="AlphaFoldDB" id="A0A0E0F9G0"/>
<evidence type="ECO:0000313" key="6">
    <source>
        <dbReference type="EnsemblPlants" id="OMERI12G01410.1"/>
    </source>
</evidence>
<feature type="domain" description="RING-type" evidence="5">
    <location>
        <begin position="192"/>
        <end position="233"/>
    </location>
</feature>
<dbReference type="Gene3D" id="3.30.40.10">
    <property type="entry name" value="Zinc/RING finger domain, C3HC4 (zinc finger)"/>
    <property type="match status" value="1"/>
</dbReference>
<dbReference type="InterPro" id="IPR051834">
    <property type="entry name" value="RING_finger_E3_ligase"/>
</dbReference>
<dbReference type="eggNOG" id="KOG4628">
    <property type="taxonomic scope" value="Eukaryota"/>
</dbReference>
<reference evidence="6" key="2">
    <citation type="submission" date="2018-05" db="EMBL/GenBank/DDBJ databases">
        <title>OmerRS3 (Oryza meridionalis Reference Sequence Version 3).</title>
        <authorList>
            <person name="Zhang J."/>
            <person name="Kudrna D."/>
            <person name="Lee S."/>
            <person name="Talag J."/>
            <person name="Welchert J."/>
            <person name="Wing R.A."/>
        </authorList>
    </citation>
    <scope>NUCLEOTIDE SEQUENCE [LARGE SCALE GENOMIC DNA]</scope>
    <source>
        <strain evidence="6">cv. OR44</strain>
    </source>
</reference>
<keyword evidence="2 4" id="KW-0863">Zinc-finger</keyword>
<protein>
    <recommendedName>
        <fullName evidence="5">RING-type domain-containing protein</fullName>
    </recommendedName>
</protein>
<dbReference type="HOGENOM" id="CLU_013137_16_0_1"/>
<accession>A0A0E0F9G0</accession>
<proteinExistence type="predicted"/>
<keyword evidence="3" id="KW-0862">Zinc</keyword>
<dbReference type="InterPro" id="IPR013083">
    <property type="entry name" value="Znf_RING/FYVE/PHD"/>
</dbReference>